<dbReference type="PANTHER" id="PTHR48083">
    <property type="entry name" value="MEDIUM-CHAIN SPECIFIC ACYL-COA DEHYDROGENASE, MITOCHONDRIAL-RELATED"/>
    <property type="match status" value="1"/>
</dbReference>
<dbReference type="SUPFAM" id="SSF56645">
    <property type="entry name" value="Acyl-CoA dehydrogenase NM domain-like"/>
    <property type="match status" value="1"/>
</dbReference>
<keyword evidence="5 6" id="KW-0560">Oxidoreductase</keyword>
<keyword evidence="4 6" id="KW-0274">FAD</keyword>
<evidence type="ECO:0000259" key="7">
    <source>
        <dbReference type="Pfam" id="PF00441"/>
    </source>
</evidence>
<sequence>MAAFTPNPTAGPAGLPLEPTQEELLLRKSVSAISRKYGPDYFQKVVDTNASPSELWKELGDAGFLGVHLPEEYGGGGAGLSELSMVLEETAAAGVPALSAVFSAGVNGTILAQHGTPEQKERWLRPLAERAAMSSFAITEPDAGTNSFAINTWAKPDGDDFVINGMKYYISGMEEAEFVLVVTRTGTDERTGRGRLTLFIVDADADGISRQVIPTALQVPERQSTVYFENVRVSADRVIGQVHHGMKAAFAGINAERLLVSSICIGVGRYALDKAVAYANERSVWGVPIGTHQGVAHPLAESKIAIESAKLMTARACALYDAGVNPGESSNMAKVLGVDAGLHSLDAAIQTHGGNGVALEYQLSNYWFLLRMLKIGPVSKEMVLNFIAEHTLGLPKSY</sequence>
<dbReference type="Pfam" id="PF00441">
    <property type="entry name" value="Acyl-CoA_dh_1"/>
    <property type="match status" value="1"/>
</dbReference>
<evidence type="ECO:0000256" key="4">
    <source>
        <dbReference type="ARBA" id="ARBA00022827"/>
    </source>
</evidence>
<dbReference type="InterPro" id="IPR009075">
    <property type="entry name" value="AcylCo_DH/oxidase_C"/>
</dbReference>
<dbReference type="CDD" id="cd00567">
    <property type="entry name" value="ACAD"/>
    <property type="match status" value="1"/>
</dbReference>
<gene>
    <name evidence="10" type="ORF">GCM10023094_56010</name>
</gene>
<evidence type="ECO:0000256" key="3">
    <source>
        <dbReference type="ARBA" id="ARBA00022630"/>
    </source>
</evidence>
<keyword evidence="11" id="KW-1185">Reference proteome</keyword>
<evidence type="ECO:0000256" key="1">
    <source>
        <dbReference type="ARBA" id="ARBA00001974"/>
    </source>
</evidence>
<name>A0ABP8PTY9_9NOCA</name>
<keyword evidence="3 6" id="KW-0285">Flavoprotein</keyword>
<accession>A0ABP8PTY9</accession>
<dbReference type="InterPro" id="IPR050741">
    <property type="entry name" value="Acyl-CoA_dehydrogenase"/>
</dbReference>
<dbReference type="Gene3D" id="1.20.140.10">
    <property type="entry name" value="Butyryl-CoA Dehydrogenase, subunit A, domain 3"/>
    <property type="match status" value="1"/>
</dbReference>
<dbReference type="InterPro" id="IPR036250">
    <property type="entry name" value="AcylCo_DH-like_C"/>
</dbReference>
<evidence type="ECO:0000259" key="9">
    <source>
        <dbReference type="Pfam" id="PF02771"/>
    </source>
</evidence>
<evidence type="ECO:0000256" key="5">
    <source>
        <dbReference type="ARBA" id="ARBA00023002"/>
    </source>
</evidence>
<feature type="domain" description="Acyl-CoA dehydrogenase/oxidase C-terminal" evidence="7">
    <location>
        <begin position="244"/>
        <end position="390"/>
    </location>
</feature>
<dbReference type="Pfam" id="PF02770">
    <property type="entry name" value="Acyl-CoA_dh_M"/>
    <property type="match status" value="1"/>
</dbReference>
<dbReference type="RefSeq" id="WP_345353527.1">
    <property type="nucleotide sequence ID" value="NZ_BAABFB010000092.1"/>
</dbReference>
<dbReference type="Pfam" id="PF02771">
    <property type="entry name" value="Acyl-CoA_dh_N"/>
    <property type="match status" value="1"/>
</dbReference>
<dbReference type="EMBL" id="BAABFB010000092">
    <property type="protein sequence ID" value="GAA4491495.1"/>
    <property type="molecule type" value="Genomic_DNA"/>
</dbReference>
<evidence type="ECO:0000313" key="10">
    <source>
        <dbReference type="EMBL" id="GAA4491495.1"/>
    </source>
</evidence>
<evidence type="ECO:0000313" key="11">
    <source>
        <dbReference type="Proteomes" id="UP001501183"/>
    </source>
</evidence>
<feature type="domain" description="Acyl-CoA dehydrogenase/oxidase N-terminal" evidence="9">
    <location>
        <begin position="20"/>
        <end position="129"/>
    </location>
</feature>
<dbReference type="InterPro" id="IPR013786">
    <property type="entry name" value="AcylCoA_DH/ox_N"/>
</dbReference>
<dbReference type="InterPro" id="IPR037069">
    <property type="entry name" value="AcylCoA_DH/ox_N_sf"/>
</dbReference>
<proteinExistence type="inferred from homology"/>
<comment type="caution">
    <text evidence="10">The sequence shown here is derived from an EMBL/GenBank/DDBJ whole genome shotgun (WGS) entry which is preliminary data.</text>
</comment>
<feature type="domain" description="Acyl-CoA oxidase/dehydrogenase middle" evidence="8">
    <location>
        <begin position="135"/>
        <end position="231"/>
    </location>
</feature>
<dbReference type="InterPro" id="IPR046373">
    <property type="entry name" value="Acyl-CoA_Oxase/DH_mid-dom_sf"/>
</dbReference>
<comment type="cofactor">
    <cofactor evidence="1 6">
        <name>FAD</name>
        <dbReference type="ChEBI" id="CHEBI:57692"/>
    </cofactor>
</comment>
<dbReference type="SUPFAM" id="SSF47203">
    <property type="entry name" value="Acyl-CoA dehydrogenase C-terminal domain-like"/>
    <property type="match status" value="1"/>
</dbReference>
<evidence type="ECO:0000256" key="2">
    <source>
        <dbReference type="ARBA" id="ARBA00009347"/>
    </source>
</evidence>
<dbReference type="Proteomes" id="UP001501183">
    <property type="component" value="Unassembled WGS sequence"/>
</dbReference>
<organism evidence="10 11">
    <name type="scientific">Rhodococcus olei</name>
    <dbReference type="NCBI Taxonomy" id="2161675"/>
    <lineage>
        <taxon>Bacteria</taxon>
        <taxon>Bacillati</taxon>
        <taxon>Actinomycetota</taxon>
        <taxon>Actinomycetes</taxon>
        <taxon>Mycobacteriales</taxon>
        <taxon>Nocardiaceae</taxon>
        <taxon>Rhodococcus</taxon>
    </lineage>
</organism>
<dbReference type="InterPro" id="IPR006091">
    <property type="entry name" value="Acyl-CoA_Oxase/DH_mid-dom"/>
</dbReference>
<reference evidence="11" key="1">
    <citation type="journal article" date="2019" name="Int. J. Syst. Evol. Microbiol.">
        <title>The Global Catalogue of Microorganisms (GCM) 10K type strain sequencing project: providing services to taxonomists for standard genome sequencing and annotation.</title>
        <authorList>
            <consortium name="The Broad Institute Genomics Platform"/>
            <consortium name="The Broad Institute Genome Sequencing Center for Infectious Disease"/>
            <person name="Wu L."/>
            <person name="Ma J."/>
        </authorList>
    </citation>
    <scope>NUCLEOTIDE SEQUENCE [LARGE SCALE GENOMIC DNA]</scope>
    <source>
        <strain evidence="11">JCM 32206</strain>
    </source>
</reference>
<dbReference type="InterPro" id="IPR009100">
    <property type="entry name" value="AcylCoA_DH/oxidase_NM_dom_sf"/>
</dbReference>
<dbReference type="Gene3D" id="1.10.540.10">
    <property type="entry name" value="Acyl-CoA dehydrogenase/oxidase, N-terminal domain"/>
    <property type="match status" value="1"/>
</dbReference>
<dbReference type="PANTHER" id="PTHR48083:SF1">
    <property type="entry name" value="DEHYDROGENASE, PUTATIVE (AFU_ORTHOLOGUE AFUA_7G06510)-RELATED"/>
    <property type="match status" value="1"/>
</dbReference>
<evidence type="ECO:0000259" key="8">
    <source>
        <dbReference type="Pfam" id="PF02770"/>
    </source>
</evidence>
<protein>
    <submittedName>
        <fullName evidence="10">Acyl-CoA dehydrogenase family protein</fullName>
    </submittedName>
</protein>
<comment type="similarity">
    <text evidence="2 6">Belongs to the acyl-CoA dehydrogenase family.</text>
</comment>
<evidence type="ECO:0000256" key="6">
    <source>
        <dbReference type="RuleBase" id="RU362125"/>
    </source>
</evidence>
<dbReference type="Gene3D" id="2.40.110.10">
    <property type="entry name" value="Butyryl-CoA Dehydrogenase, subunit A, domain 2"/>
    <property type="match status" value="1"/>
</dbReference>